<feature type="domain" description="Zinc finger DksA/TraR C4-type" evidence="5">
    <location>
        <begin position="81"/>
        <end position="111"/>
    </location>
</feature>
<dbReference type="AlphaFoldDB" id="A0A1M5RMP4"/>
<keyword evidence="3" id="KW-0862">Zinc</keyword>
<dbReference type="PANTHER" id="PTHR33823">
    <property type="entry name" value="RNA POLYMERASE-BINDING TRANSCRIPTION FACTOR DKSA-RELATED"/>
    <property type="match status" value="1"/>
</dbReference>
<name>A0A1M5RMP4_9RHOB</name>
<evidence type="ECO:0000313" key="7">
    <source>
        <dbReference type="Proteomes" id="UP000184221"/>
    </source>
</evidence>
<proteinExistence type="predicted"/>
<evidence type="ECO:0000256" key="3">
    <source>
        <dbReference type="ARBA" id="ARBA00022833"/>
    </source>
</evidence>
<dbReference type="EMBL" id="FQXC01000002">
    <property type="protein sequence ID" value="SHH27577.1"/>
    <property type="molecule type" value="Genomic_DNA"/>
</dbReference>
<dbReference type="Pfam" id="PF01258">
    <property type="entry name" value="zf-dskA_traR"/>
    <property type="match status" value="1"/>
</dbReference>
<dbReference type="PANTHER" id="PTHR33823:SF2">
    <property type="entry name" value="RNA POLYMERASE-BINDING TRANSCRIPTION FACTOR DKSA"/>
    <property type="match status" value="1"/>
</dbReference>
<evidence type="ECO:0000256" key="4">
    <source>
        <dbReference type="PROSITE-ProRule" id="PRU00510"/>
    </source>
</evidence>
<evidence type="ECO:0000256" key="1">
    <source>
        <dbReference type="ARBA" id="ARBA00022723"/>
    </source>
</evidence>
<evidence type="ECO:0000313" key="6">
    <source>
        <dbReference type="EMBL" id="SHH27577.1"/>
    </source>
</evidence>
<reference evidence="6 7" key="1">
    <citation type="submission" date="2016-11" db="EMBL/GenBank/DDBJ databases">
        <authorList>
            <person name="Jaros S."/>
            <person name="Januszkiewicz K."/>
            <person name="Wedrychowicz H."/>
        </authorList>
    </citation>
    <scope>NUCLEOTIDE SEQUENCE [LARGE SCALE GENOMIC DNA]</scope>
    <source>
        <strain evidence="6 7">DSM 29431</strain>
    </source>
</reference>
<evidence type="ECO:0000259" key="5">
    <source>
        <dbReference type="Pfam" id="PF01258"/>
    </source>
</evidence>
<dbReference type="PROSITE" id="PS01102">
    <property type="entry name" value="ZF_DKSA_1"/>
    <property type="match status" value="1"/>
</dbReference>
<sequence>MDETRKNAFRTKILERLDALDAEDDLGQKGQAVVSLDQQAVGRLSRQDALLSQSMAKATQARRNAYRQGLVRALQRLDEDDFGYCEDCGEAIAPKRLDFDPTVTRCIDCASG</sequence>
<keyword evidence="7" id="KW-1185">Reference proteome</keyword>
<dbReference type="GO" id="GO:0008270">
    <property type="term" value="F:zinc ion binding"/>
    <property type="evidence" value="ECO:0007669"/>
    <property type="project" value="UniProtKB-KW"/>
</dbReference>
<evidence type="ECO:0000256" key="2">
    <source>
        <dbReference type="ARBA" id="ARBA00022771"/>
    </source>
</evidence>
<feature type="zinc finger region" description="dksA C4-type" evidence="4">
    <location>
        <begin position="85"/>
        <end position="109"/>
    </location>
</feature>
<dbReference type="Proteomes" id="UP000184221">
    <property type="component" value="Unassembled WGS sequence"/>
</dbReference>
<dbReference type="PROSITE" id="PS51128">
    <property type="entry name" value="ZF_DKSA_2"/>
    <property type="match status" value="1"/>
</dbReference>
<organism evidence="6 7">
    <name type="scientific">Marivita hallyeonensis</name>
    <dbReference type="NCBI Taxonomy" id="996342"/>
    <lineage>
        <taxon>Bacteria</taxon>
        <taxon>Pseudomonadati</taxon>
        <taxon>Pseudomonadota</taxon>
        <taxon>Alphaproteobacteria</taxon>
        <taxon>Rhodobacterales</taxon>
        <taxon>Roseobacteraceae</taxon>
        <taxon>Marivita</taxon>
    </lineage>
</organism>
<protein>
    <submittedName>
        <fullName evidence="6">Transcriptional regulator, TraR/DksA family</fullName>
    </submittedName>
</protein>
<dbReference type="InterPro" id="IPR000962">
    <property type="entry name" value="Znf_DskA_TraR"/>
</dbReference>
<keyword evidence="1" id="KW-0479">Metal-binding</keyword>
<keyword evidence="2" id="KW-0863">Zinc-finger</keyword>
<gene>
    <name evidence="6" type="ORF">SAMN05443551_1819</name>
</gene>
<dbReference type="InterPro" id="IPR020458">
    <property type="entry name" value="Znf_DskA_TraR_CS"/>
</dbReference>
<accession>A0A1M5RMP4</accession>
<dbReference type="Gene3D" id="1.20.120.910">
    <property type="entry name" value="DksA, coiled-coil domain"/>
    <property type="match status" value="1"/>
</dbReference>
<dbReference type="STRING" id="996342.SAMN05443551_1819"/>
<dbReference type="SUPFAM" id="SSF57716">
    <property type="entry name" value="Glucocorticoid receptor-like (DNA-binding domain)"/>
    <property type="match status" value="1"/>
</dbReference>